<keyword evidence="7 8" id="KW-0472">Membrane</keyword>
<evidence type="ECO:0000256" key="8">
    <source>
        <dbReference type="SAM" id="Phobius"/>
    </source>
</evidence>
<evidence type="ECO:0000256" key="2">
    <source>
        <dbReference type="ARBA" id="ARBA00022475"/>
    </source>
</evidence>
<evidence type="ECO:0000256" key="1">
    <source>
        <dbReference type="ARBA" id="ARBA00004651"/>
    </source>
</evidence>
<evidence type="ECO:0000313" key="10">
    <source>
        <dbReference type="Proteomes" id="UP000321479"/>
    </source>
</evidence>
<feature type="transmembrane region" description="Helical" evidence="8">
    <location>
        <begin position="164"/>
        <end position="197"/>
    </location>
</feature>
<feature type="transmembrane region" description="Helical" evidence="8">
    <location>
        <begin position="142"/>
        <end position="158"/>
    </location>
</feature>
<dbReference type="OrthoDB" id="9123883at2"/>
<feature type="transmembrane region" description="Helical" evidence="8">
    <location>
        <begin position="12"/>
        <end position="34"/>
    </location>
</feature>
<dbReference type="GO" id="GO:0009103">
    <property type="term" value="P:lipopolysaccharide biosynthetic process"/>
    <property type="evidence" value="ECO:0007669"/>
    <property type="project" value="UniProtKB-ARBA"/>
</dbReference>
<dbReference type="PANTHER" id="PTHR33908:SF11">
    <property type="entry name" value="MEMBRANE PROTEIN"/>
    <property type="match status" value="1"/>
</dbReference>
<reference evidence="9 10" key="1">
    <citation type="journal article" date="2017" name="Curr. Microbiol.">
        <title>Mucilaginibacter ginsenosidivorans sp. nov., Isolated from Soil of Ginseng Field.</title>
        <authorList>
            <person name="Kim M.M."/>
            <person name="Siddiqi M.Z."/>
            <person name="Im W.T."/>
        </authorList>
    </citation>
    <scope>NUCLEOTIDE SEQUENCE [LARGE SCALE GENOMIC DNA]</scope>
    <source>
        <strain evidence="9 10">Gsoil 3017</strain>
    </source>
</reference>
<evidence type="ECO:0000256" key="6">
    <source>
        <dbReference type="ARBA" id="ARBA00022989"/>
    </source>
</evidence>
<dbReference type="RefSeq" id="WP_147032167.1">
    <property type="nucleotide sequence ID" value="NZ_CP042436.1"/>
</dbReference>
<dbReference type="InterPro" id="IPR050297">
    <property type="entry name" value="LipidA_mod_glycosyltrf_83"/>
</dbReference>
<dbReference type="PANTHER" id="PTHR33908">
    <property type="entry name" value="MANNOSYLTRANSFERASE YKCB-RELATED"/>
    <property type="match status" value="1"/>
</dbReference>
<feature type="transmembrane region" description="Helical" evidence="8">
    <location>
        <begin position="209"/>
        <end position="227"/>
    </location>
</feature>
<feature type="transmembrane region" description="Helical" evidence="8">
    <location>
        <begin position="270"/>
        <end position="288"/>
    </location>
</feature>
<dbReference type="GO" id="GO:0005886">
    <property type="term" value="C:plasma membrane"/>
    <property type="evidence" value="ECO:0007669"/>
    <property type="project" value="UniProtKB-SubCell"/>
</dbReference>
<keyword evidence="2" id="KW-1003">Cell membrane</keyword>
<proteinExistence type="predicted"/>
<evidence type="ECO:0008006" key="11">
    <source>
        <dbReference type="Google" id="ProtNLM"/>
    </source>
</evidence>
<feature type="transmembrane region" description="Helical" evidence="8">
    <location>
        <begin position="356"/>
        <end position="374"/>
    </location>
</feature>
<keyword evidence="5 8" id="KW-0812">Transmembrane</keyword>
<protein>
    <recommendedName>
        <fullName evidence="11">Glycosyltransferase RgtA/B/C/D-like domain-containing protein</fullName>
    </recommendedName>
</protein>
<dbReference type="GO" id="GO:0016763">
    <property type="term" value="F:pentosyltransferase activity"/>
    <property type="evidence" value="ECO:0007669"/>
    <property type="project" value="TreeGrafter"/>
</dbReference>
<gene>
    <name evidence="9" type="ORF">FRZ54_13730</name>
</gene>
<evidence type="ECO:0000256" key="5">
    <source>
        <dbReference type="ARBA" id="ARBA00022692"/>
    </source>
</evidence>
<evidence type="ECO:0000256" key="4">
    <source>
        <dbReference type="ARBA" id="ARBA00022679"/>
    </source>
</evidence>
<keyword evidence="4" id="KW-0808">Transferase</keyword>
<dbReference type="KEGG" id="mgin:FRZ54_13730"/>
<dbReference type="EMBL" id="CP042436">
    <property type="protein sequence ID" value="QEC63592.1"/>
    <property type="molecule type" value="Genomic_DNA"/>
</dbReference>
<name>A0A5B8UXC1_9SPHI</name>
<sequence>MKLNRYITNLDSFIFACIGFYAIYLYTSYSGVGLSPDSLMYASAADSFSAHGNMVTFTGTPITFFPVFYPFFLGIIQLFSRTNAVQAGYIINCFLFAAVVFTSGWIMERFMSHSRIYKILILIAIVISPALLEIYSFLWSETLFILEILLFIIAYWKYTHGHTLKALVITGIITAIACITRYAGIAIVGTGCLLILLDFELPVKKKIGHLFLYGTLSISLLVANLVYNSSVTGLSTGTREPSITPFSQNLFRVGTVINDWGALSSKADSFAILVTCVIVLSLIGVLAWKTFKQRINSYENVVIGFAVVYGLFMIILATFSRFEPINSRLLSPMFIPLLIACTSWVPDVLKMAHSAVLKYSLAVIAVAAMLMFEYSTVKIDYQRYDDELDYGVPGYSDDSWNKSEFAPYLKKHKSIFQPGVPVYSDANEAVWLFTGLSSQLVPHSFFKKDVEKFYNQKRFYLVWFDSLYNSELVPLKDIMAHRKLVKIGGAKEGKVYLSDEKK</sequence>
<evidence type="ECO:0000256" key="7">
    <source>
        <dbReference type="ARBA" id="ARBA00023136"/>
    </source>
</evidence>
<accession>A0A5B8UXC1</accession>
<evidence type="ECO:0000313" key="9">
    <source>
        <dbReference type="EMBL" id="QEC63592.1"/>
    </source>
</evidence>
<keyword evidence="10" id="KW-1185">Reference proteome</keyword>
<evidence type="ECO:0000256" key="3">
    <source>
        <dbReference type="ARBA" id="ARBA00022676"/>
    </source>
</evidence>
<keyword evidence="6 8" id="KW-1133">Transmembrane helix</keyword>
<keyword evidence="3" id="KW-0328">Glycosyltransferase</keyword>
<dbReference type="Proteomes" id="UP000321479">
    <property type="component" value="Chromosome"/>
</dbReference>
<dbReference type="AlphaFoldDB" id="A0A5B8UXC1"/>
<feature type="transmembrane region" description="Helical" evidence="8">
    <location>
        <begin position="119"/>
        <end position="135"/>
    </location>
</feature>
<organism evidence="9 10">
    <name type="scientific">Mucilaginibacter ginsenosidivorans</name>
    <dbReference type="NCBI Taxonomy" id="398053"/>
    <lineage>
        <taxon>Bacteria</taxon>
        <taxon>Pseudomonadati</taxon>
        <taxon>Bacteroidota</taxon>
        <taxon>Sphingobacteriia</taxon>
        <taxon>Sphingobacteriales</taxon>
        <taxon>Sphingobacteriaceae</taxon>
        <taxon>Mucilaginibacter</taxon>
    </lineage>
</organism>
<comment type="subcellular location">
    <subcellularLocation>
        <location evidence="1">Cell membrane</location>
        <topology evidence="1">Multi-pass membrane protein</topology>
    </subcellularLocation>
</comment>
<feature type="transmembrane region" description="Helical" evidence="8">
    <location>
        <begin position="87"/>
        <end position="107"/>
    </location>
</feature>
<feature type="transmembrane region" description="Helical" evidence="8">
    <location>
        <begin position="300"/>
        <end position="319"/>
    </location>
</feature>
<feature type="transmembrane region" description="Helical" evidence="8">
    <location>
        <begin position="54"/>
        <end position="75"/>
    </location>
</feature>